<comment type="caution">
    <text evidence="1">The sequence shown here is derived from an EMBL/GenBank/DDBJ whole genome shotgun (WGS) entry which is preliminary data.</text>
</comment>
<keyword evidence="2" id="KW-1185">Reference proteome</keyword>
<accession>A0ABV7STP7</accession>
<protein>
    <recommendedName>
        <fullName evidence="3">TonB C-terminal domain-containing protein</fullName>
    </recommendedName>
</protein>
<evidence type="ECO:0000313" key="2">
    <source>
        <dbReference type="Proteomes" id="UP001595713"/>
    </source>
</evidence>
<organism evidence="1 2">
    <name type="scientific">Sphingomonas hylomeconis</name>
    <dbReference type="NCBI Taxonomy" id="1395958"/>
    <lineage>
        <taxon>Bacteria</taxon>
        <taxon>Pseudomonadati</taxon>
        <taxon>Pseudomonadota</taxon>
        <taxon>Alphaproteobacteria</taxon>
        <taxon>Sphingomonadales</taxon>
        <taxon>Sphingomonadaceae</taxon>
        <taxon>Sphingomonas</taxon>
    </lineage>
</organism>
<dbReference type="EMBL" id="JBHRXP010000002">
    <property type="protein sequence ID" value="MFC3579696.1"/>
    <property type="molecule type" value="Genomic_DNA"/>
</dbReference>
<name>A0ABV7STP7_9SPHN</name>
<evidence type="ECO:0008006" key="3">
    <source>
        <dbReference type="Google" id="ProtNLM"/>
    </source>
</evidence>
<reference evidence="2" key="1">
    <citation type="journal article" date="2019" name="Int. J. Syst. Evol. Microbiol.">
        <title>The Global Catalogue of Microorganisms (GCM) 10K type strain sequencing project: providing services to taxonomists for standard genome sequencing and annotation.</title>
        <authorList>
            <consortium name="The Broad Institute Genomics Platform"/>
            <consortium name="The Broad Institute Genome Sequencing Center for Infectious Disease"/>
            <person name="Wu L."/>
            <person name="Ma J."/>
        </authorList>
    </citation>
    <scope>NUCLEOTIDE SEQUENCE [LARGE SCALE GENOMIC DNA]</scope>
    <source>
        <strain evidence="2">KCTC 42739</strain>
    </source>
</reference>
<dbReference type="Proteomes" id="UP001595713">
    <property type="component" value="Unassembled WGS sequence"/>
</dbReference>
<evidence type="ECO:0000313" key="1">
    <source>
        <dbReference type="EMBL" id="MFC3579696.1"/>
    </source>
</evidence>
<gene>
    <name evidence="1" type="ORF">ACFONA_05910</name>
</gene>
<dbReference type="Gene3D" id="3.30.1150.10">
    <property type="match status" value="1"/>
</dbReference>
<proteinExistence type="predicted"/>
<sequence>MAMIGAADAAPAADAPVLEPTGKWLVMFVGDRCLLTRDYGTGADAVTLAYRPLPLSDSAEWRLLTNTQKKSYVVGEGKVRLLPGGTEAVGTSFGRRFDDGARRATTMGVRQSEMAALLHASELEMRVSGERMVRVRLVRIAPALRALKTCNDEVIETWGVDLAVQARVATPADGSTGGFIKSEDFPAAGRMAAAGANSTYLFKVDIDGRVTDCKVINGEDALFDEAGRAAILKRGRYRRPALDAAGVPIASYQTVNVKWRSLQVYEGRPLPTAADIPLTQPVPYPY</sequence>